<accession>Q0W6H3</accession>
<dbReference type="eggNOG" id="arCOG12598">
    <property type="taxonomic scope" value="Archaea"/>
</dbReference>
<keyword evidence="3" id="KW-1185">Reference proteome</keyword>
<evidence type="ECO:0008006" key="4">
    <source>
        <dbReference type="Google" id="ProtNLM"/>
    </source>
</evidence>
<evidence type="ECO:0000313" key="2">
    <source>
        <dbReference type="EMBL" id="CAJ36020.1"/>
    </source>
</evidence>
<name>Q0W6H3_METAR</name>
<protein>
    <recommendedName>
        <fullName evidence="4">Stage II sporulation protein M</fullName>
    </recommendedName>
</protein>
<feature type="transmembrane region" description="Helical" evidence="1">
    <location>
        <begin position="182"/>
        <end position="208"/>
    </location>
</feature>
<evidence type="ECO:0000313" key="3">
    <source>
        <dbReference type="Proteomes" id="UP000000663"/>
    </source>
</evidence>
<sequence length="210" mass="22847">MGLRSEIIDIFRKDWNLFLATNALFFGATGIGALVAFFLPETQVAVLAVFAQELKSGTLSPVGGAYGTGNILKAAWMTFANNLVYGTIQSLTLPSFLFPPYALLMGVLRALTWGIAFIIPQGQMTLRVVLPHLLTLLIEGEAYVIAIFGCLRQAEGLLWPARLGETSRVGGYLRAVRDNVRLLIPVTVILVVGALYEAFELLVIAGLYRT</sequence>
<keyword evidence="1" id="KW-0812">Transmembrane</keyword>
<dbReference type="STRING" id="351160.RCIX614"/>
<dbReference type="Proteomes" id="UP000000663">
    <property type="component" value="Chromosome"/>
</dbReference>
<keyword evidence="1" id="KW-1133">Transmembrane helix</keyword>
<dbReference type="KEGG" id="rci:RCIX614"/>
<reference evidence="2 3" key="1">
    <citation type="journal article" date="2006" name="Science">
        <title>Genome of rice cluster I archaea -- the key methane producers in the rice rhizosphere.</title>
        <authorList>
            <person name="Erkel C."/>
            <person name="Kube M."/>
            <person name="Reinhardt R."/>
            <person name="Liesack W."/>
        </authorList>
    </citation>
    <scope>NUCLEOTIDE SEQUENCE [LARGE SCALE GENOMIC DNA]</scope>
    <source>
        <strain evidence="3">DSM 22066 / NBRC 105507 / MRE50</strain>
    </source>
</reference>
<dbReference type="GeneID" id="5144047"/>
<dbReference type="RefSeq" id="WP_012036487.1">
    <property type="nucleotide sequence ID" value="NC_009464.1"/>
</dbReference>
<dbReference type="OrthoDB" id="379795at2157"/>
<feature type="transmembrane region" description="Helical" evidence="1">
    <location>
        <begin position="101"/>
        <end position="119"/>
    </location>
</feature>
<dbReference type="AlphaFoldDB" id="Q0W6H3"/>
<feature type="transmembrane region" description="Helical" evidence="1">
    <location>
        <begin position="15"/>
        <end position="39"/>
    </location>
</feature>
<organism evidence="2 3">
    <name type="scientific">Methanocella arvoryzae (strain DSM 22066 / NBRC 105507 / MRE50)</name>
    <dbReference type="NCBI Taxonomy" id="351160"/>
    <lineage>
        <taxon>Archaea</taxon>
        <taxon>Methanobacteriati</taxon>
        <taxon>Methanobacteriota</taxon>
        <taxon>Stenosarchaea group</taxon>
        <taxon>Methanomicrobia</taxon>
        <taxon>Methanocellales</taxon>
        <taxon>Methanocellaceae</taxon>
        <taxon>Methanocella</taxon>
    </lineage>
</organism>
<keyword evidence="1" id="KW-0472">Membrane</keyword>
<evidence type="ECO:0000256" key="1">
    <source>
        <dbReference type="SAM" id="Phobius"/>
    </source>
</evidence>
<gene>
    <name evidence="2" type="ORF">RCIX614</name>
</gene>
<proteinExistence type="predicted"/>
<dbReference type="EMBL" id="AM114193">
    <property type="protein sequence ID" value="CAJ36020.1"/>
    <property type="molecule type" value="Genomic_DNA"/>
</dbReference>